<organism evidence="2 3">
    <name type="scientific">Streptomyces albiaxialis</name>
    <dbReference type="NCBI Taxonomy" id="329523"/>
    <lineage>
        <taxon>Bacteria</taxon>
        <taxon>Bacillati</taxon>
        <taxon>Actinomycetota</taxon>
        <taxon>Actinomycetes</taxon>
        <taxon>Kitasatosporales</taxon>
        <taxon>Streptomycetaceae</taxon>
        <taxon>Streptomyces</taxon>
    </lineage>
</organism>
<dbReference type="InterPro" id="IPR025637">
    <property type="entry name" value="DUF4333"/>
</dbReference>
<name>A0ABP5INZ2_9ACTN</name>
<proteinExistence type="predicted"/>
<comment type="caution">
    <text evidence="2">The sequence shown here is derived from an EMBL/GenBank/DDBJ whole genome shotgun (WGS) entry which is preliminary data.</text>
</comment>
<sequence>MGVHCQRRAVMIEATDGRGLMRSFIRIPVALSVTALALTACSVGSGSSNSSVATPELEKQVNQALTQKVGQSPKKVDCPDELEAEKGAETRCTLTTPEGPRYGVTVTVSSVQSGKKANFDIKVDEKPQ</sequence>
<evidence type="ECO:0000313" key="3">
    <source>
        <dbReference type="Proteomes" id="UP001500016"/>
    </source>
</evidence>
<feature type="domain" description="DUF4333" evidence="1">
    <location>
        <begin position="37"/>
        <end position="112"/>
    </location>
</feature>
<accession>A0ABP5INZ2</accession>
<evidence type="ECO:0000259" key="1">
    <source>
        <dbReference type="Pfam" id="PF14230"/>
    </source>
</evidence>
<keyword evidence="3" id="KW-1185">Reference proteome</keyword>
<dbReference type="Proteomes" id="UP001500016">
    <property type="component" value="Unassembled WGS sequence"/>
</dbReference>
<reference evidence="3" key="1">
    <citation type="journal article" date="2019" name="Int. J. Syst. Evol. Microbiol.">
        <title>The Global Catalogue of Microorganisms (GCM) 10K type strain sequencing project: providing services to taxonomists for standard genome sequencing and annotation.</title>
        <authorList>
            <consortium name="The Broad Institute Genomics Platform"/>
            <consortium name="The Broad Institute Genome Sequencing Center for Infectious Disease"/>
            <person name="Wu L."/>
            <person name="Ma J."/>
        </authorList>
    </citation>
    <scope>NUCLEOTIDE SEQUENCE [LARGE SCALE GENOMIC DNA]</scope>
    <source>
        <strain evidence="3">JCM 15478</strain>
    </source>
</reference>
<dbReference type="Pfam" id="PF14230">
    <property type="entry name" value="DUF4333"/>
    <property type="match status" value="1"/>
</dbReference>
<evidence type="ECO:0000313" key="2">
    <source>
        <dbReference type="EMBL" id="GAA2101903.1"/>
    </source>
</evidence>
<gene>
    <name evidence="2" type="ORF">GCM10009801_75540</name>
</gene>
<protein>
    <recommendedName>
        <fullName evidence="1">DUF4333 domain-containing protein</fullName>
    </recommendedName>
</protein>
<dbReference type="EMBL" id="BAAAPE010000028">
    <property type="protein sequence ID" value="GAA2101903.1"/>
    <property type="molecule type" value="Genomic_DNA"/>
</dbReference>